<dbReference type="Pfam" id="PF14497">
    <property type="entry name" value="GST_C_3"/>
    <property type="match status" value="1"/>
</dbReference>
<dbReference type="SFLD" id="SFLDG01205">
    <property type="entry name" value="AMPS.1"/>
    <property type="match status" value="1"/>
</dbReference>
<evidence type="ECO:0000256" key="3">
    <source>
        <dbReference type="ARBA" id="ARBA00038317"/>
    </source>
</evidence>
<dbReference type="CDD" id="cd03039">
    <property type="entry name" value="GST_N_Sigma_like"/>
    <property type="match status" value="1"/>
</dbReference>
<dbReference type="InterPro" id="IPR036249">
    <property type="entry name" value="Thioredoxin-like_sf"/>
</dbReference>
<evidence type="ECO:0000259" key="5">
    <source>
        <dbReference type="PROSITE" id="PS50404"/>
    </source>
</evidence>
<name>A0A914VZ49_9BILA</name>
<keyword evidence="7" id="KW-1185">Reference proteome</keyword>
<dbReference type="Gene3D" id="1.20.1050.10">
    <property type="match status" value="1"/>
</dbReference>
<sequence length="204" mass="23497">MPQYKLSYFNLMGRAEPMRLMFAYAGVAYEDHRIEGQQWAELKPKTPNGQLPVLQIDGKEELSQSMAISHYLSKKFGLDGKDDWESAKVREAIETMSDVKQKLRVTEQDPEKKAAIVKALEHDTVEPYLARLAATLKKNGSGFLVGSKPTEIDFHLFHAFNYWQQSKQYTEALNKHSEIQTFLKKFENLPGIKSWLEKRPKTSM</sequence>
<dbReference type="SFLD" id="SFLDG00363">
    <property type="entry name" value="AMPS_(cytGST):_Alpha-__Mu-__Pi"/>
    <property type="match status" value="1"/>
</dbReference>
<dbReference type="CDD" id="cd03192">
    <property type="entry name" value="GST_C_Sigma_like"/>
    <property type="match status" value="1"/>
</dbReference>
<organism evidence="7 8">
    <name type="scientific">Plectus sambesii</name>
    <dbReference type="NCBI Taxonomy" id="2011161"/>
    <lineage>
        <taxon>Eukaryota</taxon>
        <taxon>Metazoa</taxon>
        <taxon>Ecdysozoa</taxon>
        <taxon>Nematoda</taxon>
        <taxon>Chromadorea</taxon>
        <taxon>Plectida</taxon>
        <taxon>Plectina</taxon>
        <taxon>Plectoidea</taxon>
        <taxon>Plectidae</taxon>
        <taxon>Plectus</taxon>
    </lineage>
</organism>
<dbReference type="InterPro" id="IPR036282">
    <property type="entry name" value="Glutathione-S-Trfase_C_sf"/>
</dbReference>
<evidence type="ECO:0000259" key="6">
    <source>
        <dbReference type="PROSITE" id="PS50405"/>
    </source>
</evidence>
<proteinExistence type="inferred from homology"/>
<dbReference type="EC" id="2.5.1.18" evidence="1"/>
<evidence type="ECO:0000256" key="1">
    <source>
        <dbReference type="ARBA" id="ARBA00012452"/>
    </source>
</evidence>
<evidence type="ECO:0000313" key="8">
    <source>
        <dbReference type="WBParaSite" id="PSAMB.scaffold2780size21331.g19090.t1"/>
    </source>
</evidence>
<reference evidence="8" key="1">
    <citation type="submission" date="2022-11" db="UniProtKB">
        <authorList>
            <consortium name="WormBaseParasite"/>
        </authorList>
    </citation>
    <scope>IDENTIFICATION</scope>
</reference>
<dbReference type="PROSITE" id="PS50404">
    <property type="entry name" value="GST_NTER"/>
    <property type="match status" value="1"/>
</dbReference>
<dbReference type="InterPro" id="IPR050213">
    <property type="entry name" value="GST_superfamily"/>
</dbReference>
<comment type="similarity">
    <text evidence="3">Belongs to the GST superfamily. Sigma family.</text>
</comment>
<dbReference type="PANTHER" id="PTHR11571:SF224">
    <property type="entry name" value="HEMATOPOIETIC PROSTAGLANDIN D SYNTHASE"/>
    <property type="match status" value="1"/>
</dbReference>
<dbReference type="SFLD" id="SFLDS00019">
    <property type="entry name" value="Glutathione_Transferase_(cytos"/>
    <property type="match status" value="1"/>
</dbReference>
<evidence type="ECO:0000256" key="2">
    <source>
        <dbReference type="ARBA" id="ARBA00022679"/>
    </source>
</evidence>
<feature type="domain" description="GST C-terminal" evidence="6">
    <location>
        <begin position="82"/>
        <end position="204"/>
    </location>
</feature>
<dbReference type="FunFam" id="1.20.1050.10:FF:000030">
    <property type="entry name" value="Glutathione S-transferase S1"/>
    <property type="match status" value="1"/>
</dbReference>
<dbReference type="InterPro" id="IPR040079">
    <property type="entry name" value="Glutathione_S-Trfase"/>
</dbReference>
<dbReference type="PANTHER" id="PTHR11571">
    <property type="entry name" value="GLUTATHIONE S-TRANSFERASE"/>
    <property type="match status" value="1"/>
</dbReference>
<dbReference type="GO" id="GO:0004602">
    <property type="term" value="F:glutathione peroxidase activity"/>
    <property type="evidence" value="ECO:0007669"/>
    <property type="project" value="UniProtKB-ARBA"/>
</dbReference>
<dbReference type="GO" id="GO:0006749">
    <property type="term" value="P:glutathione metabolic process"/>
    <property type="evidence" value="ECO:0007669"/>
    <property type="project" value="TreeGrafter"/>
</dbReference>
<dbReference type="Proteomes" id="UP000887566">
    <property type="component" value="Unplaced"/>
</dbReference>
<protein>
    <recommendedName>
        <fullName evidence="1">glutathione transferase</fullName>
        <ecNumber evidence="1">2.5.1.18</ecNumber>
    </recommendedName>
</protein>
<dbReference type="Gene3D" id="3.40.30.10">
    <property type="entry name" value="Glutaredoxin"/>
    <property type="match status" value="1"/>
</dbReference>
<comment type="catalytic activity">
    <reaction evidence="4">
        <text>RX + glutathione = an S-substituted glutathione + a halide anion + H(+)</text>
        <dbReference type="Rhea" id="RHEA:16437"/>
        <dbReference type="ChEBI" id="CHEBI:15378"/>
        <dbReference type="ChEBI" id="CHEBI:16042"/>
        <dbReference type="ChEBI" id="CHEBI:17792"/>
        <dbReference type="ChEBI" id="CHEBI:57925"/>
        <dbReference type="ChEBI" id="CHEBI:90779"/>
        <dbReference type="EC" id="2.5.1.18"/>
    </reaction>
</comment>
<evidence type="ECO:0000313" key="7">
    <source>
        <dbReference type="Proteomes" id="UP000887566"/>
    </source>
</evidence>
<dbReference type="InterPro" id="IPR004046">
    <property type="entry name" value="GST_C"/>
</dbReference>
<dbReference type="PROSITE" id="PS50405">
    <property type="entry name" value="GST_CTER"/>
    <property type="match status" value="1"/>
</dbReference>
<accession>A0A914VZ49</accession>
<dbReference type="InterPro" id="IPR004045">
    <property type="entry name" value="Glutathione_S-Trfase_N"/>
</dbReference>
<dbReference type="AlphaFoldDB" id="A0A914VZ49"/>
<dbReference type="Pfam" id="PF02798">
    <property type="entry name" value="GST_N"/>
    <property type="match status" value="1"/>
</dbReference>
<dbReference type="SUPFAM" id="SSF47616">
    <property type="entry name" value="GST C-terminal domain-like"/>
    <property type="match status" value="1"/>
</dbReference>
<dbReference type="GO" id="GO:0004364">
    <property type="term" value="F:glutathione transferase activity"/>
    <property type="evidence" value="ECO:0007669"/>
    <property type="project" value="UniProtKB-EC"/>
</dbReference>
<feature type="domain" description="GST N-terminal" evidence="5">
    <location>
        <begin position="2"/>
        <end position="80"/>
    </location>
</feature>
<dbReference type="SUPFAM" id="SSF52833">
    <property type="entry name" value="Thioredoxin-like"/>
    <property type="match status" value="1"/>
</dbReference>
<evidence type="ECO:0000256" key="4">
    <source>
        <dbReference type="ARBA" id="ARBA00047960"/>
    </source>
</evidence>
<dbReference type="FunFam" id="3.40.30.10:FF:000035">
    <property type="entry name" value="hematopoietic prostaglandin D synthase"/>
    <property type="match status" value="1"/>
</dbReference>
<dbReference type="WBParaSite" id="PSAMB.scaffold2780size21331.g19090.t1">
    <property type="protein sequence ID" value="PSAMB.scaffold2780size21331.g19090.t1"/>
    <property type="gene ID" value="PSAMB.scaffold2780size21331.g19090"/>
</dbReference>
<keyword evidence="2" id="KW-0808">Transferase</keyword>
<dbReference type="InterPro" id="IPR010987">
    <property type="entry name" value="Glutathione-S-Trfase_C-like"/>
</dbReference>